<comment type="caution">
    <text evidence="7">The sequence shown here is derived from an EMBL/GenBank/DDBJ whole genome shotgun (WGS) entry which is preliminary data.</text>
</comment>
<dbReference type="SUPFAM" id="SSF53850">
    <property type="entry name" value="Periplasmic binding protein-like II"/>
    <property type="match status" value="1"/>
</dbReference>
<dbReference type="Pfam" id="PF13416">
    <property type="entry name" value="SBP_bac_8"/>
    <property type="match status" value="1"/>
</dbReference>
<dbReference type="EMBL" id="DXHQ01000111">
    <property type="protein sequence ID" value="HIW09657.1"/>
    <property type="molecule type" value="Genomic_DNA"/>
</dbReference>
<dbReference type="InterPro" id="IPR006059">
    <property type="entry name" value="SBP"/>
</dbReference>
<reference evidence="7" key="1">
    <citation type="journal article" date="2021" name="PeerJ">
        <title>Extensive microbial diversity within the chicken gut microbiome revealed by metagenomics and culture.</title>
        <authorList>
            <person name="Gilroy R."/>
            <person name="Ravi A."/>
            <person name="Getino M."/>
            <person name="Pursley I."/>
            <person name="Horton D.L."/>
            <person name="Alikhan N.F."/>
            <person name="Baker D."/>
            <person name="Gharbi K."/>
            <person name="Hall N."/>
            <person name="Watson M."/>
            <person name="Adriaenssens E.M."/>
            <person name="Foster-Nyarko E."/>
            <person name="Jarju S."/>
            <person name="Secka A."/>
            <person name="Antonio M."/>
            <person name="Oren A."/>
            <person name="Chaudhuri R.R."/>
            <person name="La Ragione R."/>
            <person name="Hildebrand F."/>
            <person name="Pallen M.J."/>
        </authorList>
    </citation>
    <scope>NUCLEOTIDE SEQUENCE</scope>
    <source>
        <strain evidence="7">ChiHcolR34-3080</strain>
    </source>
</reference>
<dbReference type="PANTHER" id="PTHR43649:SF33">
    <property type="entry name" value="POLYGALACTURONAN_RHAMNOGALACTURONAN-BINDING PROTEIN YTCQ"/>
    <property type="match status" value="1"/>
</dbReference>
<dbReference type="Gene3D" id="3.40.190.10">
    <property type="entry name" value="Periplasmic binding protein-like II"/>
    <property type="match status" value="1"/>
</dbReference>
<keyword evidence="1" id="KW-1003">Cell membrane</keyword>
<dbReference type="PROSITE" id="PS51318">
    <property type="entry name" value="TAT"/>
    <property type="match status" value="1"/>
</dbReference>
<feature type="chain" id="PRO_5038645700" evidence="6">
    <location>
        <begin position="25"/>
        <end position="451"/>
    </location>
</feature>
<dbReference type="InterPro" id="IPR019546">
    <property type="entry name" value="TAT_signal_bac_arc"/>
</dbReference>
<keyword evidence="4" id="KW-0564">Palmitate</keyword>
<name>A0A9D1QCJ1_9FIRM</name>
<evidence type="ECO:0000313" key="7">
    <source>
        <dbReference type="EMBL" id="HIW09657.1"/>
    </source>
</evidence>
<dbReference type="Pfam" id="PF10518">
    <property type="entry name" value="TAT_signal"/>
    <property type="match status" value="1"/>
</dbReference>
<evidence type="ECO:0000256" key="5">
    <source>
        <dbReference type="ARBA" id="ARBA00023288"/>
    </source>
</evidence>
<protein>
    <submittedName>
        <fullName evidence="7">Extracellular solute-binding protein</fullName>
    </submittedName>
</protein>
<evidence type="ECO:0000256" key="3">
    <source>
        <dbReference type="ARBA" id="ARBA00023136"/>
    </source>
</evidence>
<proteinExistence type="predicted"/>
<evidence type="ECO:0000313" key="8">
    <source>
        <dbReference type="Proteomes" id="UP000823933"/>
    </source>
</evidence>
<keyword evidence="2 6" id="KW-0732">Signal</keyword>
<evidence type="ECO:0000256" key="2">
    <source>
        <dbReference type="ARBA" id="ARBA00022729"/>
    </source>
</evidence>
<keyword evidence="5" id="KW-0449">Lipoprotein</keyword>
<evidence type="ECO:0000256" key="1">
    <source>
        <dbReference type="ARBA" id="ARBA00022475"/>
    </source>
</evidence>
<feature type="signal peptide" evidence="6">
    <location>
        <begin position="1"/>
        <end position="24"/>
    </location>
</feature>
<sequence>MKKFISRRDFLKVAGAVGAAGALAACGGSGSSSTAASTASSSSAAAGGASEGGVAISLWTYPIGSWGGTESKLDDIIAAFNAVHPEITVTYETLDYQNGDNLVTSAITAKETPDLIMEGPERLVSNWGANNLMVDLSDLWADTEEDIAAVSESVVSACQLNGAYYEYPLCMTTHCMAINYEVFEKAGALQYIDQETRTWTTDDFVAAMETIRDSGLTAVPGILYCGGQGGDQGTRALVNNLYSGTYTNPEHTEYTVNSPENVQALELLKSMVDNRSLNANAGFQASDELQQFANGTAAVTFCWNASNKAQYASQVTFTPYAMAFPSDDGVPELCGGIWGFGIFNSGDEARIEAAKTFIKFVCDDEAQAAESVRLTGFFPVKESLGDVYEGTDQAENMGEFASLMPYLGDYYNVAPNWTEQRQNWFNMLQQVMVNNTPAQEAADAFVEASNP</sequence>
<accession>A0A9D1QCJ1</accession>
<dbReference type="PANTHER" id="PTHR43649">
    <property type="entry name" value="ARABINOSE-BINDING PROTEIN-RELATED"/>
    <property type="match status" value="1"/>
</dbReference>
<gene>
    <name evidence="7" type="ORF">H9890_09705</name>
</gene>
<dbReference type="PROSITE" id="PS51257">
    <property type="entry name" value="PROKAR_LIPOPROTEIN"/>
    <property type="match status" value="1"/>
</dbReference>
<evidence type="ECO:0000256" key="6">
    <source>
        <dbReference type="SAM" id="SignalP"/>
    </source>
</evidence>
<organism evidence="7 8">
    <name type="scientific">Candidatus Faecalibacterium intestinigallinarum</name>
    <dbReference type="NCBI Taxonomy" id="2838581"/>
    <lineage>
        <taxon>Bacteria</taxon>
        <taxon>Bacillati</taxon>
        <taxon>Bacillota</taxon>
        <taxon>Clostridia</taxon>
        <taxon>Eubacteriales</taxon>
        <taxon>Oscillospiraceae</taxon>
        <taxon>Faecalibacterium</taxon>
    </lineage>
</organism>
<dbReference type="InterPro" id="IPR050490">
    <property type="entry name" value="Bact_solute-bd_prot1"/>
</dbReference>
<dbReference type="Proteomes" id="UP000823933">
    <property type="component" value="Unassembled WGS sequence"/>
</dbReference>
<dbReference type="InterPro" id="IPR006311">
    <property type="entry name" value="TAT_signal"/>
</dbReference>
<reference evidence="7" key="2">
    <citation type="submission" date="2021-04" db="EMBL/GenBank/DDBJ databases">
        <authorList>
            <person name="Gilroy R."/>
        </authorList>
    </citation>
    <scope>NUCLEOTIDE SEQUENCE</scope>
    <source>
        <strain evidence="7">ChiHcolR34-3080</strain>
    </source>
</reference>
<dbReference type="AlphaFoldDB" id="A0A9D1QCJ1"/>
<evidence type="ECO:0000256" key="4">
    <source>
        <dbReference type="ARBA" id="ARBA00023139"/>
    </source>
</evidence>
<keyword evidence="3" id="KW-0472">Membrane</keyword>